<evidence type="ECO:0000313" key="3">
    <source>
        <dbReference type="RefSeq" id="XP_056854589.1"/>
    </source>
</evidence>
<organism evidence="2 3">
    <name type="scientific">Raphanus sativus</name>
    <name type="common">Radish</name>
    <name type="synonym">Raphanus raphanistrum var. sativus</name>
    <dbReference type="NCBI Taxonomy" id="3726"/>
    <lineage>
        <taxon>Eukaryota</taxon>
        <taxon>Viridiplantae</taxon>
        <taxon>Streptophyta</taxon>
        <taxon>Embryophyta</taxon>
        <taxon>Tracheophyta</taxon>
        <taxon>Spermatophyta</taxon>
        <taxon>Magnoliopsida</taxon>
        <taxon>eudicotyledons</taxon>
        <taxon>Gunneridae</taxon>
        <taxon>Pentapetalae</taxon>
        <taxon>rosids</taxon>
        <taxon>malvids</taxon>
        <taxon>Brassicales</taxon>
        <taxon>Brassicaceae</taxon>
        <taxon>Brassiceae</taxon>
        <taxon>Raphanus</taxon>
    </lineage>
</organism>
<evidence type="ECO:0000259" key="1">
    <source>
        <dbReference type="Pfam" id="PF03732"/>
    </source>
</evidence>
<reference evidence="3" key="1">
    <citation type="submission" date="2025-08" db="UniProtKB">
        <authorList>
            <consortium name="RefSeq"/>
        </authorList>
    </citation>
    <scope>IDENTIFICATION</scope>
    <source>
        <tissue evidence="3">Leaf</tissue>
    </source>
</reference>
<feature type="domain" description="Retrotransposon gag" evidence="1">
    <location>
        <begin position="46"/>
        <end position="91"/>
    </location>
</feature>
<dbReference type="InterPro" id="IPR005162">
    <property type="entry name" value="Retrotrans_gag_dom"/>
</dbReference>
<evidence type="ECO:0000313" key="2">
    <source>
        <dbReference type="Proteomes" id="UP000504610"/>
    </source>
</evidence>
<dbReference type="GeneID" id="130504037"/>
<dbReference type="AlphaFoldDB" id="A0A9W3CT50"/>
<name>A0A9W3CT50_RAPSA</name>
<dbReference type="RefSeq" id="XP_056854589.1">
    <property type="nucleotide sequence ID" value="XM_056998609.1"/>
</dbReference>
<dbReference type="OrthoDB" id="786050at2759"/>
<dbReference type="KEGG" id="rsz:130504037"/>
<proteinExistence type="predicted"/>
<dbReference type="PANTHER" id="PTHR35046">
    <property type="entry name" value="ZINC KNUCKLE (CCHC-TYPE) FAMILY PROTEIN"/>
    <property type="match status" value="1"/>
</dbReference>
<dbReference type="Pfam" id="PF03732">
    <property type="entry name" value="Retrotrans_gag"/>
    <property type="match status" value="1"/>
</dbReference>
<gene>
    <name evidence="3" type="primary">LOC130504037</name>
</gene>
<sequence>MSGYGEEFTIPCFYGKIDTEAYFDWEKKVEFLFGLQYHTEKKKVCLAVTGLCGSAFSWWQRVSQTRRFEKKSQITSWVEMKSLMRKRFVSQWKLPEIKPEASTKLTTLEQLSCWSKLPSKPAGRRSVVPVLSLKQEEEKLQASILASPIKQIEESHETESEPTTLCLKLEEEVKVAEAECSHVPDQTKQEEEVPGGSSKALELLSIVEHLVVVKGLTCVASSRREADSFKLNKVEESSTLEAICLEKSSKILLRHEEGLQYFVFDPGEIREVIISPKARSCNLLLSDQGSIIQ</sequence>
<protein>
    <submittedName>
        <fullName evidence="3">Uncharacterized protein LOC130504037</fullName>
    </submittedName>
</protein>
<dbReference type="PANTHER" id="PTHR35046:SF9">
    <property type="entry name" value="RNA-DIRECTED DNA POLYMERASE"/>
    <property type="match status" value="1"/>
</dbReference>
<dbReference type="Proteomes" id="UP000504610">
    <property type="component" value="Unplaced"/>
</dbReference>
<keyword evidence="2" id="KW-1185">Reference proteome</keyword>
<accession>A0A9W3CT50</accession>